<sequence>MTPEPARNRLLLNAILFSALAIVWVLLSLTLASTTLSMILTWAGAVLCAIAAAVFWLRYLR</sequence>
<feature type="transmembrane region" description="Helical" evidence="1">
    <location>
        <begin position="12"/>
        <end position="33"/>
    </location>
</feature>
<dbReference type="RefSeq" id="WP_163566547.1">
    <property type="nucleotide sequence ID" value="NZ_BAAANY010000048.1"/>
</dbReference>
<gene>
    <name evidence="2" type="ORF">GCM10009765_82480</name>
</gene>
<organism evidence="2 3">
    <name type="scientific">Fodinicola feengrottensis</name>
    <dbReference type="NCBI Taxonomy" id="435914"/>
    <lineage>
        <taxon>Bacteria</taxon>
        <taxon>Bacillati</taxon>
        <taxon>Actinomycetota</taxon>
        <taxon>Actinomycetes</taxon>
        <taxon>Mycobacteriales</taxon>
        <taxon>Fodinicola</taxon>
    </lineage>
</organism>
<proteinExistence type="predicted"/>
<keyword evidence="1" id="KW-1133">Transmembrane helix</keyword>
<dbReference type="Proteomes" id="UP001500618">
    <property type="component" value="Unassembled WGS sequence"/>
</dbReference>
<keyword evidence="1" id="KW-0812">Transmembrane</keyword>
<keyword evidence="1" id="KW-0472">Membrane</keyword>
<evidence type="ECO:0000313" key="2">
    <source>
        <dbReference type="EMBL" id="GAA1721850.1"/>
    </source>
</evidence>
<accession>A0ABN2JBG6</accession>
<name>A0ABN2JBG6_9ACTN</name>
<dbReference type="EMBL" id="BAAANY010000048">
    <property type="protein sequence ID" value="GAA1721850.1"/>
    <property type="molecule type" value="Genomic_DNA"/>
</dbReference>
<keyword evidence="3" id="KW-1185">Reference proteome</keyword>
<evidence type="ECO:0000313" key="3">
    <source>
        <dbReference type="Proteomes" id="UP001500618"/>
    </source>
</evidence>
<feature type="transmembrane region" description="Helical" evidence="1">
    <location>
        <begin position="39"/>
        <end position="60"/>
    </location>
</feature>
<comment type="caution">
    <text evidence="2">The sequence shown here is derived from an EMBL/GenBank/DDBJ whole genome shotgun (WGS) entry which is preliminary data.</text>
</comment>
<evidence type="ECO:0000256" key="1">
    <source>
        <dbReference type="SAM" id="Phobius"/>
    </source>
</evidence>
<reference evidence="2 3" key="1">
    <citation type="journal article" date="2019" name="Int. J. Syst. Evol. Microbiol.">
        <title>The Global Catalogue of Microorganisms (GCM) 10K type strain sequencing project: providing services to taxonomists for standard genome sequencing and annotation.</title>
        <authorList>
            <consortium name="The Broad Institute Genomics Platform"/>
            <consortium name="The Broad Institute Genome Sequencing Center for Infectious Disease"/>
            <person name="Wu L."/>
            <person name="Ma J."/>
        </authorList>
    </citation>
    <scope>NUCLEOTIDE SEQUENCE [LARGE SCALE GENOMIC DNA]</scope>
    <source>
        <strain evidence="2 3">JCM 14718</strain>
    </source>
</reference>
<protein>
    <submittedName>
        <fullName evidence="2">Uncharacterized protein</fullName>
    </submittedName>
</protein>